<dbReference type="SUPFAM" id="SSF48065">
    <property type="entry name" value="DBL homology domain (DH-domain)"/>
    <property type="match status" value="1"/>
</dbReference>
<dbReference type="GO" id="GO:0005737">
    <property type="term" value="C:cytoplasm"/>
    <property type="evidence" value="ECO:0007669"/>
    <property type="project" value="TreeGrafter"/>
</dbReference>
<dbReference type="Gene3D" id="1.20.900.10">
    <property type="entry name" value="Dbl homology (DH) domain"/>
    <property type="match status" value="1"/>
</dbReference>
<gene>
    <name evidence="3" type="ORF">AMATHDRAFT_4710</name>
</gene>
<feature type="compositionally biased region" description="Low complexity" evidence="1">
    <location>
        <begin position="691"/>
        <end position="701"/>
    </location>
</feature>
<dbReference type="InterPro" id="IPR035899">
    <property type="entry name" value="DBL_dom_sf"/>
</dbReference>
<organism evidence="3 4">
    <name type="scientific">Amanita thiersii Skay4041</name>
    <dbReference type="NCBI Taxonomy" id="703135"/>
    <lineage>
        <taxon>Eukaryota</taxon>
        <taxon>Fungi</taxon>
        <taxon>Dikarya</taxon>
        <taxon>Basidiomycota</taxon>
        <taxon>Agaricomycotina</taxon>
        <taxon>Agaricomycetes</taxon>
        <taxon>Agaricomycetidae</taxon>
        <taxon>Agaricales</taxon>
        <taxon>Pluteineae</taxon>
        <taxon>Amanitaceae</taxon>
        <taxon>Amanita</taxon>
    </lineage>
</organism>
<feature type="compositionally biased region" description="Polar residues" evidence="1">
    <location>
        <begin position="151"/>
        <end position="164"/>
    </location>
</feature>
<dbReference type="EMBL" id="KZ302023">
    <property type="protein sequence ID" value="PFH49625.1"/>
    <property type="molecule type" value="Genomic_DNA"/>
</dbReference>
<proteinExistence type="predicted"/>
<reference evidence="3 4" key="1">
    <citation type="submission" date="2014-02" db="EMBL/GenBank/DDBJ databases">
        <title>Transposable element dynamics among asymbiotic and ectomycorrhizal Amanita fungi.</title>
        <authorList>
            <consortium name="DOE Joint Genome Institute"/>
            <person name="Hess J."/>
            <person name="Skrede I."/>
            <person name="Wolfe B."/>
            <person name="LaButti K."/>
            <person name="Ohm R.A."/>
            <person name="Grigoriev I.V."/>
            <person name="Pringle A."/>
        </authorList>
    </citation>
    <scope>NUCLEOTIDE SEQUENCE [LARGE SCALE GENOMIC DNA]</scope>
    <source>
        <strain evidence="3 4">SKay4041</strain>
    </source>
</reference>
<protein>
    <recommendedName>
        <fullName evidence="2">DH domain-containing protein</fullName>
    </recommendedName>
</protein>
<evidence type="ECO:0000259" key="2">
    <source>
        <dbReference type="PROSITE" id="PS50010"/>
    </source>
</evidence>
<feature type="compositionally biased region" description="Basic and acidic residues" evidence="1">
    <location>
        <begin position="722"/>
        <end position="731"/>
    </location>
</feature>
<dbReference type="PROSITE" id="PS50010">
    <property type="entry name" value="DH_2"/>
    <property type="match status" value="1"/>
</dbReference>
<feature type="region of interest" description="Disordered" evidence="1">
    <location>
        <begin position="691"/>
        <end position="731"/>
    </location>
</feature>
<dbReference type="SMART" id="SM00325">
    <property type="entry name" value="RhoGEF"/>
    <property type="match status" value="1"/>
</dbReference>
<dbReference type="AlphaFoldDB" id="A0A2A9NF41"/>
<dbReference type="GO" id="GO:0005085">
    <property type="term" value="F:guanyl-nucleotide exchange factor activity"/>
    <property type="evidence" value="ECO:0007669"/>
    <property type="project" value="InterPro"/>
</dbReference>
<accession>A0A2A9NF41</accession>
<feature type="region of interest" description="Disordered" evidence="1">
    <location>
        <begin position="115"/>
        <end position="282"/>
    </location>
</feature>
<name>A0A2A9NF41_9AGAR</name>
<dbReference type="PANTHER" id="PTHR12673:SF159">
    <property type="entry name" value="LD03170P"/>
    <property type="match status" value="1"/>
</dbReference>
<sequence>MSYQPFVPVSCHLEQSNTTTLEFGDGVKERSTSRSKLPLASKSNFRTKRQSQILGVPLLETQLIPSLRDTIDRMTRPPPRVASSFSSSAPPELPNNYNIPLIPPCSPAMQPISPLSCDKKSGQSVEMTISNSKLAPKKLKSALRSPKCPSPSVTSPQDSPSLRSVKSILMKKPKTPTCETPPTPKSTKSKGISSDDYFKTEALSHSSKGKSRNRSYTDPGLQTETTCSQEPNLRATSPECSEPVTPDVRSTPKKLIRRQKSNIPRPASTWSRRTPITSGESVTEDSDLEIRYEVETRNRRRLTVANAEVFPSSSSASFSETNVESETNILPMSPGVYTVKYDPTSNPPKHPGRACSGLGLDFNAHTDGITKCETTNTPIPIEIKNDHSSFRSLSTISNSSLMREHERRRNALLKIVSGLQLDQKSELGEKWYSAENDPGKNSAFPSSFKKAQNDALYEDDDASQYDDSEVDEPNNTCLYDPPPEPPSFVISSTPSNEAFTTHPNSTLPHTVESLVCPDSAQDHAIRGKSPSRSPVIRNNIAASSVPISPAALKRRSMYLDMPEGYPPNEPAAGIELSKRVKSPSGRTSNTAEAATVNARRAFGIPLSELDDVHEAPCLRVNRSSLAESEFSSAGSTFWRAAREDEQIEEGNELSPGAASLFRKLSDGANRQHENRAYSSWSADPSAETFSTESLSSSASSLYEGEYPAPEQRSMHYQCQGNEGREHDTRDEMEQNRREVIKDLCESEETFVARLHVCVQLFILPLRIRNSKTWVNGVPPDIARFLDWFEDIANLHMHHVVQVVRSIQDVAIRNHSGTLICVSEPLLPLIPRLEVYQPYLVRLSSIINMLACMLRGSNDDFGEFVNIQQKSPACGGWKLESFLLEPMNRLTRYCDMFSRLLSYTSKWHPDYLPTFSALKSIDVIVRVMTEVKAREDEYQMIKNIASKIQGNYLNFRLPRRDRRLFHKGPLCLLKDGSRGLEYQEEEIPQTFSDKEPTGSRMSRLAAAVKTWDFQRERSDSVRSGSTAAGLSIRSTQTTNSRALLKSSHGVSGSCGISLVQAFVFSDLLILAKPLLQADGDQTYQLVPGMGASRVFHAEVDECEDGPVNVMLELIPLNEEDLTISSMTINTVHCCLSQQQQRNEVAQWRSALQKSTQSTIRSLAYPGIASGASQFQQQDQLATPTTNMADPDFPVPKSPSAQIMEVRSGQMSGDPVRQEREERGYWNVRFQQVLKEMYPS</sequence>
<dbReference type="Pfam" id="PF00621">
    <property type="entry name" value="RhoGEF"/>
    <property type="match status" value="1"/>
</dbReference>
<feature type="compositionally biased region" description="Polar residues" evidence="1">
    <location>
        <begin position="1172"/>
        <end position="1186"/>
    </location>
</feature>
<dbReference type="OrthoDB" id="1716625at2759"/>
<feature type="compositionally biased region" description="Basic residues" evidence="1">
    <location>
        <begin position="251"/>
        <end position="260"/>
    </location>
</feature>
<dbReference type="InterPro" id="IPR000219">
    <property type="entry name" value="DH_dom"/>
</dbReference>
<feature type="region of interest" description="Disordered" evidence="1">
    <location>
        <begin position="71"/>
        <end position="93"/>
    </location>
</feature>
<dbReference type="PANTHER" id="PTHR12673">
    <property type="entry name" value="FACIOGENITAL DYSPLASIA PROTEIN"/>
    <property type="match status" value="1"/>
</dbReference>
<feature type="region of interest" description="Disordered" evidence="1">
    <location>
        <begin position="1172"/>
        <end position="1195"/>
    </location>
</feature>
<evidence type="ECO:0000313" key="3">
    <source>
        <dbReference type="EMBL" id="PFH49625.1"/>
    </source>
</evidence>
<dbReference type="STRING" id="703135.A0A2A9NF41"/>
<evidence type="ECO:0000256" key="1">
    <source>
        <dbReference type="SAM" id="MobiDB-lite"/>
    </source>
</evidence>
<keyword evidence="4" id="KW-1185">Reference proteome</keyword>
<dbReference type="InterPro" id="IPR051092">
    <property type="entry name" value="FYVE_RhoGEF_PH"/>
</dbReference>
<evidence type="ECO:0000313" key="4">
    <source>
        <dbReference type="Proteomes" id="UP000242287"/>
    </source>
</evidence>
<feature type="domain" description="DH" evidence="2">
    <location>
        <begin position="735"/>
        <end position="930"/>
    </location>
</feature>
<dbReference type="Proteomes" id="UP000242287">
    <property type="component" value="Unassembled WGS sequence"/>
</dbReference>
<feature type="compositionally biased region" description="Polar residues" evidence="1">
    <location>
        <begin position="214"/>
        <end position="239"/>
    </location>
</feature>
<feature type="compositionally biased region" description="Polar residues" evidence="1">
    <location>
        <begin position="268"/>
        <end position="281"/>
    </location>
</feature>